<reference evidence="21" key="2">
    <citation type="submission" date="2019-12" db="EMBL/GenBank/DDBJ databases">
        <title>SpeciesPrimer: A bioinformatics pipeline dedicated to the design of qPCR primers for the quantification of bacterial species.</title>
        <authorList>
            <person name="Dreier M."/>
            <person name="Berthoud H."/>
            <person name="Shani N."/>
            <person name="Wechsler D."/>
            <person name="Junier P."/>
        </authorList>
    </citation>
    <scope>NUCLEOTIDE SEQUENCE</scope>
    <source>
        <strain evidence="21">FAM13073</strain>
    </source>
</reference>
<dbReference type="CDD" id="cd09898">
    <property type="entry name" value="H3TH_53EXO"/>
    <property type="match status" value="1"/>
</dbReference>
<dbReference type="Gene3D" id="3.40.50.1010">
    <property type="entry name" value="5'-nuclease"/>
    <property type="match status" value="1"/>
</dbReference>
<dbReference type="FunFam" id="1.10.150.20:FF:000002">
    <property type="entry name" value="DNA polymerase I"/>
    <property type="match status" value="1"/>
</dbReference>
<evidence type="ECO:0000256" key="2">
    <source>
        <dbReference type="ARBA" id="ARBA00011541"/>
    </source>
</evidence>
<keyword evidence="10" id="KW-0378">Hydrolase</keyword>
<gene>
    <name evidence="17 22" type="primary">polA</name>
    <name evidence="21" type="ORF">GBO79_00350</name>
    <name evidence="22" type="ORF">ITQ97_02670</name>
</gene>
<evidence type="ECO:0000256" key="11">
    <source>
        <dbReference type="ARBA" id="ARBA00022839"/>
    </source>
</evidence>
<dbReference type="InterPro" id="IPR002298">
    <property type="entry name" value="DNA_polymerase_A"/>
</dbReference>
<evidence type="ECO:0000259" key="19">
    <source>
        <dbReference type="SMART" id="SM00475"/>
    </source>
</evidence>
<reference evidence="23" key="3">
    <citation type="submission" date="2020-03" db="EMBL/GenBank/DDBJ databases">
        <title>SpeciesPrimer: A bioinformatics pipeline dedicated to the design of qPCR primers for the quantification of bacterial species.</title>
        <authorList>
            <person name="Dreier M."/>
            <person name="Berthoud H."/>
            <person name="Shani N."/>
            <person name="Wechsler D."/>
            <person name="Junier P."/>
        </authorList>
    </citation>
    <scope>NUCLEOTIDE SEQUENCE [LARGE SCALE GENOMIC DNA]</scope>
    <source>
        <strain evidence="23">FAM13073</strain>
    </source>
</reference>
<dbReference type="InterPro" id="IPR002421">
    <property type="entry name" value="5-3_exonuclease"/>
</dbReference>
<accession>A0A6L5A3D9</accession>
<keyword evidence="6 17" id="KW-0548">Nucleotidyltransferase</keyword>
<keyword evidence="7 17" id="KW-0235">DNA replication</keyword>
<dbReference type="InterPro" id="IPR036279">
    <property type="entry name" value="5-3_exonuclease_C_sf"/>
</dbReference>
<dbReference type="InterPro" id="IPR001098">
    <property type="entry name" value="DNA-dir_DNA_pol_A_palm_dom"/>
</dbReference>
<evidence type="ECO:0000256" key="15">
    <source>
        <dbReference type="ARBA" id="ARBA00049244"/>
    </source>
</evidence>
<keyword evidence="5 17" id="KW-0808">Transferase</keyword>
<dbReference type="PANTHER" id="PTHR10133">
    <property type="entry name" value="DNA POLYMERASE I"/>
    <property type="match status" value="1"/>
</dbReference>
<dbReference type="GO" id="GO:0008408">
    <property type="term" value="F:3'-5' exonuclease activity"/>
    <property type="evidence" value="ECO:0007669"/>
    <property type="project" value="InterPro"/>
</dbReference>
<dbReference type="EMBL" id="JADOFV010000001">
    <property type="protein sequence ID" value="MBF7126742.1"/>
    <property type="molecule type" value="Genomic_DNA"/>
</dbReference>
<evidence type="ECO:0000256" key="3">
    <source>
        <dbReference type="ARBA" id="ARBA00012417"/>
    </source>
</evidence>
<proteinExistence type="inferred from homology"/>
<dbReference type="PANTHER" id="PTHR10133:SF27">
    <property type="entry name" value="DNA POLYMERASE NU"/>
    <property type="match status" value="1"/>
</dbReference>
<keyword evidence="23" id="KW-1185">Reference proteome</keyword>
<dbReference type="SMART" id="SM00475">
    <property type="entry name" value="53EXOc"/>
    <property type="match status" value="1"/>
</dbReference>
<keyword evidence="11" id="KW-0269">Exonuclease</keyword>
<dbReference type="SMART" id="SM00279">
    <property type="entry name" value="HhH2"/>
    <property type="match status" value="1"/>
</dbReference>
<dbReference type="Gene3D" id="1.10.150.20">
    <property type="entry name" value="5' to 3' exonuclease, C-terminal subdomain"/>
    <property type="match status" value="2"/>
</dbReference>
<comment type="subunit">
    <text evidence="2 17">Single-chain monomer with multiple functions.</text>
</comment>
<dbReference type="GO" id="GO:0006302">
    <property type="term" value="P:double-strand break repair"/>
    <property type="evidence" value="ECO:0007669"/>
    <property type="project" value="TreeGrafter"/>
</dbReference>
<evidence type="ECO:0000256" key="7">
    <source>
        <dbReference type="ARBA" id="ARBA00022705"/>
    </source>
</evidence>
<evidence type="ECO:0000313" key="21">
    <source>
        <dbReference type="EMBL" id="KAF0414807.1"/>
    </source>
</evidence>
<keyword evidence="13 17" id="KW-0238">DNA-binding</keyword>
<dbReference type="FunFam" id="1.20.1060.10:FF:000001">
    <property type="entry name" value="DNA polymerase I"/>
    <property type="match status" value="1"/>
</dbReference>
<dbReference type="InterPro" id="IPR008918">
    <property type="entry name" value="HhH2"/>
</dbReference>
<keyword evidence="14 17" id="KW-0234">DNA repair</keyword>
<evidence type="ECO:0000256" key="5">
    <source>
        <dbReference type="ARBA" id="ARBA00022679"/>
    </source>
</evidence>
<dbReference type="Proteomes" id="UP000472573">
    <property type="component" value="Unassembled WGS sequence"/>
</dbReference>
<dbReference type="InterPro" id="IPR020045">
    <property type="entry name" value="DNA_polI_H3TH"/>
</dbReference>
<evidence type="ECO:0000256" key="12">
    <source>
        <dbReference type="ARBA" id="ARBA00022932"/>
    </source>
</evidence>
<evidence type="ECO:0000259" key="20">
    <source>
        <dbReference type="SMART" id="SM00482"/>
    </source>
</evidence>
<dbReference type="GO" id="GO:0003887">
    <property type="term" value="F:DNA-directed DNA polymerase activity"/>
    <property type="evidence" value="ECO:0007669"/>
    <property type="project" value="UniProtKB-UniRule"/>
</dbReference>
<dbReference type="AlphaFoldDB" id="A0A6L5A3D9"/>
<dbReference type="Pfam" id="PF01367">
    <property type="entry name" value="5_3_exonuc"/>
    <property type="match status" value="1"/>
</dbReference>
<protein>
    <recommendedName>
        <fullName evidence="4 16">DNA polymerase I</fullName>
        <ecNumber evidence="3 16">2.7.7.7</ecNumber>
    </recommendedName>
</protein>
<comment type="catalytic activity">
    <reaction evidence="15 17">
        <text>DNA(n) + a 2'-deoxyribonucleoside 5'-triphosphate = DNA(n+1) + diphosphate</text>
        <dbReference type="Rhea" id="RHEA:22508"/>
        <dbReference type="Rhea" id="RHEA-COMP:17339"/>
        <dbReference type="Rhea" id="RHEA-COMP:17340"/>
        <dbReference type="ChEBI" id="CHEBI:33019"/>
        <dbReference type="ChEBI" id="CHEBI:61560"/>
        <dbReference type="ChEBI" id="CHEBI:173112"/>
        <dbReference type="EC" id="2.7.7.7"/>
    </reaction>
</comment>
<dbReference type="CDD" id="cd09859">
    <property type="entry name" value="PIN_53EXO"/>
    <property type="match status" value="1"/>
</dbReference>
<dbReference type="Gene3D" id="1.20.1060.10">
    <property type="entry name" value="Taq DNA Polymerase, Chain T, domain 4"/>
    <property type="match status" value="1"/>
</dbReference>
<dbReference type="Gene3D" id="3.30.420.10">
    <property type="entry name" value="Ribonuclease H-like superfamily/Ribonuclease H"/>
    <property type="match status" value="1"/>
</dbReference>
<dbReference type="EMBL" id="WENB01000001">
    <property type="protein sequence ID" value="KAF0414807.1"/>
    <property type="molecule type" value="Genomic_DNA"/>
</dbReference>
<dbReference type="SMART" id="SM00482">
    <property type="entry name" value="POLAc"/>
    <property type="match status" value="1"/>
</dbReference>
<dbReference type="Pfam" id="PF02739">
    <property type="entry name" value="5_3_exonuc_N"/>
    <property type="match status" value="1"/>
</dbReference>
<evidence type="ECO:0000256" key="4">
    <source>
        <dbReference type="ARBA" id="ARBA00020311"/>
    </source>
</evidence>
<dbReference type="SUPFAM" id="SSF56672">
    <property type="entry name" value="DNA/RNA polymerases"/>
    <property type="match status" value="1"/>
</dbReference>
<evidence type="ECO:0000313" key="23">
    <source>
        <dbReference type="Proteomes" id="UP000472573"/>
    </source>
</evidence>
<evidence type="ECO:0000256" key="8">
    <source>
        <dbReference type="ARBA" id="ARBA00022722"/>
    </source>
</evidence>
<evidence type="ECO:0000256" key="1">
    <source>
        <dbReference type="ARBA" id="ARBA00007705"/>
    </source>
</evidence>
<evidence type="ECO:0000256" key="14">
    <source>
        <dbReference type="ARBA" id="ARBA00023204"/>
    </source>
</evidence>
<dbReference type="NCBIfam" id="NF004397">
    <property type="entry name" value="PRK05755.1"/>
    <property type="match status" value="1"/>
</dbReference>
<dbReference type="CDD" id="cd08637">
    <property type="entry name" value="DNA_pol_A_pol_I_C"/>
    <property type="match status" value="1"/>
</dbReference>
<reference evidence="22" key="4">
    <citation type="submission" date="2020-11" db="EMBL/GenBank/DDBJ databases">
        <title>Antibiotic susceptibility profiles of Pediococcus pentosaceus from various origins and their implications for the safety assessment of strains with food-technology applications.</title>
        <authorList>
            <person name="Shani N."/>
            <person name="Oberhaensli S."/>
            <person name="Arias E."/>
        </authorList>
    </citation>
    <scope>NUCLEOTIDE SEQUENCE</scope>
    <source>
        <strain evidence="22">FAM 19164</strain>
    </source>
</reference>
<keyword evidence="12 17" id="KW-0239">DNA-directed DNA polymerase</keyword>
<dbReference type="FunFam" id="1.10.150.20:FF:000003">
    <property type="entry name" value="DNA polymerase I"/>
    <property type="match status" value="1"/>
</dbReference>
<dbReference type="GO" id="GO:0008409">
    <property type="term" value="F:5'-3' exonuclease activity"/>
    <property type="evidence" value="ECO:0007669"/>
    <property type="project" value="InterPro"/>
</dbReference>
<dbReference type="GO" id="GO:0006261">
    <property type="term" value="P:DNA-templated DNA replication"/>
    <property type="evidence" value="ECO:0007669"/>
    <property type="project" value="UniProtKB-UniRule"/>
</dbReference>
<evidence type="ECO:0000256" key="17">
    <source>
        <dbReference type="RuleBase" id="RU004460"/>
    </source>
</evidence>
<evidence type="ECO:0000256" key="16">
    <source>
        <dbReference type="NCBIfam" id="TIGR00593"/>
    </source>
</evidence>
<dbReference type="SMART" id="SM00474">
    <property type="entry name" value="35EXOc"/>
    <property type="match status" value="1"/>
</dbReference>
<keyword evidence="8" id="KW-0540">Nuclease</keyword>
<evidence type="ECO:0000313" key="22">
    <source>
        <dbReference type="EMBL" id="MBF7126742.1"/>
    </source>
</evidence>
<evidence type="ECO:0000256" key="6">
    <source>
        <dbReference type="ARBA" id="ARBA00022695"/>
    </source>
</evidence>
<dbReference type="SUPFAM" id="SSF88723">
    <property type="entry name" value="PIN domain-like"/>
    <property type="match status" value="1"/>
</dbReference>
<dbReference type="PROSITE" id="PS00447">
    <property type="entry name" value="DNA_POLYMERASE_A"/>
    <property type="match status" value="1"/>
</dbReference>
<dbReference type="InterPro" id="IPR012337">
    <property type="entry name" value="RNaseH-like_sf"/>
</dbReference>
<dbReference type="InterPro" id="IPR019760">
    <property type="entry name" value="DNA-dir_DNA_pol_A_CS"/>
</dbReference>
<feature type="domain" description="5'-3' exonuclease" evidence="19">
    <location>
        <begin position="4"/>
        <end position="267"/>
    </location>
</feature>
<dbReference type="InterPro" id="IPR036397">
    <property type="entry name" value="RNaseH_sf"/>
</dbReference>
<dbReference type="GO" id="GO:0003677">
    <property type="term" value="F:DNA binding"/>
    <property type="evidence" value="ECO:0007669"/>
    <property type="project" value="UniProtKB-UniRule"/>
</dbReference>
<dbReference type="NCBIfam" id="TIGR00593">
    <property type="entry name" value="pola"/>
    <property type="match status" value="1"/>
</dbReference>
<dbReference type="Pfam" id="PF22619">
    <property type="entry name" value="DNA_polI_exo1"/>
    <property type="match status" value="1"/>
</dbReference>
<evidence type="ECO:0000313" key="24">
    <source>
        <dbReference type="Proteomes" id="UP000743107"/>
    </source>
</evidence>
<dbReference type="InterPro" id="IPR029060">
    <property type="entry name" value="PIN-like_dom_sf"/>
</dbReference>
<dbReference type="EC" id="2.7.7.7" evidence="3 16"/>
<evidence type="ECO:0000256" key="13">
    <source>
        <dbReference type="ARBA" id="ARBA00023125"/>
    </source>
</evidence>
<feature type="domain" description="DNA-directed DNA polymerase family A palm" evidence="20">
    <location>
        <begin position="643"/>
        <end position="851"/>
    </location>
</feature>
<dbReference type="FunFam" id="3.40.50.1010:FF:000001">
    <property type="entry name" value="DNA polymerase I"/>
    <property type="match status" value="1"/>
</dbReference>
<dbReference type="InterPro" id="IPR054690">
    <property type="entry name" value="DNA_polI_exonuclease"/>
</dbReference>
<organism evidence="22 24">
    <name type="scientific">Pediococcus pentosaceus</name>
    <dbReference type="NCBI Taxonomy" id="1255"/>
    <lineage>
        <taxon>Bacteria</taxon>
        <taxon>Bacillati</taxon>
        <taxon>Bacillota</taxon>
        <taxon>Bacilli</taxon>
        <taxon>Lactobacillales</taxon>
        <taxon>Lactobacillaceae</taxon>
        <taxon>Pediococcus</taxon>
    </lineage>
</organism>
<dbReference type="Gene3D" id="3.30.70.370">
    <property type="match status" value="1"/>
</dbReference>
<dbReference type="Pfam" id="PF00476">
    <property type="entry name" value="DNA_pol_A"/>
    <property type="match status" value="1"/>
</dbReference>
<evidence type="ECO:0000256" key="10">
    <source>
        <dbReference type="ARBA" id="ARBA00022801"/>
    </source>
</evidence>
<feature type="domain" description="3'-5' exonuclease" evidence="18">
    <location>
        <begin position="307"/>
        <end position="476"/>
    </location>
</feature>
<dbReference type="InterPro" id="IPR020046">
    <property type="entry name" value="5-3_exonucl_a-hlix_arch_N"/>
</dbReference>
<dbReference type="RefSeq" id="WP_128886960.1">
    <property type="nucleotide sequence ID" value="NZ_CP023655.1"/>
</dbReference>
<keyword evidence="9 17" id="KW-0227">DNA damage</keyword>
<evidence type="ECO:0000259" key="18">
    <source>
        <dbReference type="SMART" id="SM00474"/>
    </source>
</evidence>
<dbReference type="InterPro" id="IPR002562">
    <property type="entry name" value="3'-5'_exonuclease_dom"/>
</dbReference>
<dbReference type="PRINTS" id="PR00868">
    <property type="entry name" value="DNAPOLI"/>
</dbReference>
<sequence length="887" mass="100415">MAKDKLLLIDGNSIAFRSFFALHNSLSKFVNKNGLHTNAIFGFNKMLDSILEQYQPTAALVAFDAGKTTFRNGKFDNYKGGRSKTPPELSEQMPYLRELLTGYGIKSYELPNYEADDIIGTLAKEAEAQDYAVVVVTGDRDLTQLSSEKTIVAVTKKGVSEVEEYTPAYVEEKLGVTPKQIIDIKGLAGDTSDNYPGVTKVGEKTAIKLLKQFDSLENLYEHLDELKPSKMKEHLIEDRDNAFISKDLATIRRDAPIEISLDDVQYAGINEEYLREFYHQMNFKSFLSKLDQTATQDGVEAVKKEVVFNVLNKDNVEQLQSLKGEIDFYLEMLDKNYHLSDFTGFVIGNADNIWVSDDVELLNNSKIKAILEDPKIKINVFDSKRTYVGLHRLGIKLTAVNFDILLQSYLLDTNDNSNDLGQLAHEHDYDAIDTDDDVYGKGAKRAVPEQTELFNHLARKLAAINFLGKQLDQELVKNEQNNLYWDIELPLAIVLAKMEISGIKVDRNRLNQMQSEFTERLSEIETNIYNEAGEEFNLNSPKQLGVVLFEKLKLPIIKKTKTGYSTAVDVLEKLQGESPIIDNILNYRTLSKIKSTYVDGLLKVIHTTDEKVHTTYVQTLTQTGRLSSIDPNLQNIPVRIEEGRKIRQAFVPAREGWHILSSDYSQIELRVLAHITGDQNLQEAFKNGEDIHATTAVKIFGLKDASEVTPNIRRQAKAVNFGIVYGISDYGLSQNIGISRKDAKKFIETYFKEFPGVKKYIDESVQLAKEQGYVETIAHRRRYLPDINSSSFNLRSFAERTAMNTPIQGSAADIIKIAMIDMQNELEKRNLKSRMLLQVHDELIFEVPDEEMTLMKELVPKVMDSAVKLDVPLKVGAAWGNTWYDAK</sequence>
<reference evidence="21 23" key="1">
    <citation type="submission" date="2019-10" db="EMBL/GenBank/DDBJ databases">
        <authorList>
            <person name="Irmler S."/>
            <person name="Berthoud H."/>
            <person name="Roetschi A."/>
            <person name="Arias E."/>
            <person name="Shani N."/>
            <person name="Wuethrich D."/>
            <person name="Bruggmann R."/>
        </authorList>
    </citation>
    <scope>NUCLEOTIDE SEQUENCE [LARGE SCALE GENOMIC DNA]</scope>
    <source>
        <strain evidence="21 23">FAM13073</strain>
    </source>
</reference>
<name>A0A6L5A3D9_PEDPE</name>
<dbReference type="Proteomes" id="UP000743107">
    <property type="component" value="Unassembled WGS sequence"/>
</dbReference>
<evidence type="ECO:0000256" key="9">
    <source>
        <dbReference type="ARBA" id="ARBA00022763"/>
    </source>
</evidence>
<dbReference type="InterPro" id="IPR043502">
    <property type="entry name" value="DNA/RNA_pol_sf"/>
</dbReference>
<dbReference type="SUPFAM" id="SSF53098">
    <property type="entry name" value="Ribonuclease H-like"/>
    <property type="match status" value="1"/>
</dbReference>
<dbReference type="InterPro" id="IPR018320">
    <property type="entry name" value="DNA_polymerase_1"/>
</dbReference>
<dbReference type="SUPFAM" id="SSF47807">
    <property type="entry name" value="5' to 3' exonuclease, C-terminal subdomain"/>
    <property type="match status" value="1"/>
</dbReference>
<comment type="caution">
    <text evidence="22">The sequence shown here is derived from an EMBL/GenBank/DDBJ whole genome shotgun (WGS) entry which is preliminary data.</text>
</comment>
<comment type="similarity">
    <text evidence="1 17">Belongs to the DNA polymerase type-A family.</text>
</comment>
<dbReference type="CDD" id="cd06140">
    <property type="entry name" value="DNA_polA_I_Bacillus_like_exo"/>
    <property type="match status" value="1"/>
</dbReference>